<proteinExistence type="predicted"/>
<evidence type="ECO:0000256" key="1">
    <source>
        <dbReference type="SAM" id="MobiDB-lite"/>
    </source>
</evidence>
<name>A0A5B7H6F3_PORTR</name>
<organism evidence="2 3">
    <name type="scientific">Portunus trituberculatus</name>
    <name type="common">Swimming crab</name>
    <name type="synonym">Neptunus trituberculatus</name>
    <dbReference type="NCBI Taxonomy" id="210409"/>
    <lineage>
        <taxon>Eukaryota</taxon>
        <taxon>Metazoa</taxon>
        <taxon>Ecdysozoa</taxon>
        <taxon>Arthropoda</taxon>
        <taxon>Crustacea</taxon>
        <taxon>Multicrustacea</taxon>
        <taxon>Malacostraca</taxon>
        <taxon>Eumalacostraca</taxon>
        <taxon>Eucarida</taxon>
        <taxon>Decapoda</taxon>
        <taxon>Pleocyemata</taxon>
        <taxon>Brachyura</taxon>
        <taxon>Eubrachyura</taxon>
        <taxon>Portunoidea</taxon>
        <taxon>Portunidae</taxon>
        <taxon>Portuninae</taxon>
        <taxon>Portunus</taxon>
    </lineage>
</organism>
<sequence>MVFISSRPPLVVSGRDCCQNIVKEKQVSITQIDRVINASTGRDLITSARAWIEGAWAVRNRTSTAAHGGSVGGRDVAPPPPHPPPPRLPSRLSWRPRTVVYRSPPSAPVTARHALRRHATPRQRDSGARPHHHDHTPEVTPKTPNSPYKVENDFTPNYKSLTKAPRRDAGRGVKERRRRLPLQDARAGHLLVLPCPRLAHYTLAGSR</sequence>
<dbReference type="AlphaFoldDB" id="A0A5B7H6F3"/>
<evidence type="ECO:0000313" key="2">
    <source>
        <dbReference type="EMBL" id="MPC64947.1"/>
    </source>
</evidence>
<reference evidence="2 3" key="1">
    <citation type="submission" date="2019-05" db="EMBL/GenBank/DDBJ databases">
        <title>Another draft genome of Portunus trituberculatus and its Hox gene families provides insights of decapod evolution.</title>
        <authorList>
            <person name="Jeong J.-H."/>
            <person name="Song I."/>
            <person name="Kim S."/>
            <person name="Choi T."/>
            <person name="Kim D."/>
            <person name="Ryu S."/>
            <person name="Kim W."/>
        </authorList>
    </citation>
    <scope>NUCLEOTIDE SEQUENCE [LARGE SCALE GENOMIC DNA]</scope>
    <source>
        <tissue evidence="2">Muscle</tissue>
    </source>
</reference>
<feature type="compositionally biased region" description="Pro residues" evidence="1">
    <location>
        <begin position="77"/>
        <end position="88"/>
    </location>
</feature>
<gene>
    <name evidence="2" type="ORF">E2C01_059069</name>
</gene>
<dbReference type="Proteomes" id="UP000324222">
    <property type="component" value="Unassembled WGS sequence"/>
</dbReference>
<feature type="region of interest" description="Disordered" evidence="1">
    <location>
        <begin position="65"/>
        <end position="178"/>
    </location>
</feature>
<dbReference type="EMBL" id="VSRR010022743">
    <property type="protein sequence ID" value="MPC64947.1"/>
    <property type="molecule type" value="Genomic_DNA"/>
</dbReference>
<accession>A0A5B7H6F3</accession>
<comment type="caution">
    <text evidence="2">The sequence shown here is derived from an EMBL/GenBank/DDBJ whole genome shotgun (WGS) entry which is preliminary data.</text>
</comment>
<keyword evidence="3" id="KW-1185">Reference proteome</keyword>
<evidence type="ECO:0000313" key="3">
    <source>
        <dbReference type="Proteomes" id="UP000324222"/>
    </source>
</evidence>
<protein>
    <submittedName>
        <fullName evidence="2">Uncharacterized protein</fullName>
    </submittedName>
</protein>